<name>A9A030_DESOH</name>
<evidence type="ECO:0000313" key="2">
    <source>
        <dbReference type="Proteomes" id="UP000008561"/>
    </source>
</evidence>
<dbReference type="RefSeq" id="WP_012175046.1">
    <property type="nucleotide sequence ID" value="NC_009943.1"/>
</dbReference>
<reference evidence="1 2" key="1">
    <citation type="submission" date="2007-10" db="EMBL/GenBank/DDBJ databases">
        <title>Complete sequence of Desulfococcus oleovorans Hxd3.</title>
        <authorList>
            <consortium name="US DOE Joint Genome Institute"/>
            <person name="Copeland A."/>
            <person name="Lucas S."/>
            <person name="Lapidus A."/>
            <person name="Barry K."/>
            <person name="Glavina del Rio T."/>
            <person name="Dalin E."/>
            <person name="Tice H."/>
            <person name="Pitluck S."/>
            <person name="Kiss H."/>
            <person name="Brettin T."/>
            <person name="Bruce D."/>
            <person name="Detter J.C."/>
            <person name="Han C."/>
            <person name="Schmutz J."/>
            <person name="Larimer F."/>
            <person name="Land M."/>
            <person name="Hauser L."/>
            <person name="Kyrpides N."/>
            <person name="Kim E."/>
            <person name="Wawrik B."/>
            <person name="Richardson P."/>
        </authorList>
    </citation>
    <scope>NUCLEOTIDE SEQUENCE [LARGE SCALE GENOMIC DNA]</scope>
    <source>
        <strain evidence="2">DSM 6200 / JCM 39069 / Hxd3</strain>
    </source>
</reference>
<keyword evidence="2" id="KW-1185">Reference proteome</keyword>
<evidence type="ECO:0000313" key="1">
    <source>
        <dbReference type="EMBL" id="ABW67430.1"/>
    </source>
</evidence>
<dbReference type="OrthoDB" id="5508342at2"/>
<dbReference type="Proteomes" id="UP000008561">
    <property type="component" value="Chromosome"/>
</dbReference>
<dbReference type="EMBL" id="CP000859">
    <property type="protein sequence ID" value="ABW67430.1"/>
    <property type="molecule type" value="Genomic_DNA"/>
</dbReference>
<dbReference type="AlphaFoldDB" id="A9A030"/>
<sequence length="184" mass="21130">MNQFDLIERFRSILPIVEKWIEDTLEKHNADARPVISLPFSRLKAIFPPDLLNKAKSVVVKGMVPFPPLSRMGLPELSSMENMPMVGVTYKDTFFVNHLYQSESLHFHEMVHVVQWERLGIENFLLAYGYGLIQFGYQGSSLEKMAYSLQAKFDNGELPGDIVSIIQQETDAIWDKVYKFIATV</sequence>
<dbReference type="KEGG" id="dol:Dole_1626"/>
<protein>
    <recommendedName>
        <fullName evidence="3">DUF4157 domain-containing protein</fullName>
    </recommendedName>
</protein>
<dbReference type="eggNOG" id="ENOG5031ZWK">
    <property type="taxonomic scope" value="Bacteria"/>
</dbReference>
<accession>A9A030</accession>
<organism evidence="1 2">
    <name type="scientific">Desulfosudis oleivorans (strain DSM 6200 / JCM 39069 / Hxd3)</name>
    <name type="common">Desulfococcus oleovorans</name>
    <dbReference type="NCBI Taxonomy" id="96561"/>
    <lineage>
        <taxon>Bacteria</taxon>
        <taxon>Pseudomonadati</taxon>
        <taxon>Thermodesulfobacteriota</taxon>
        <taxon>Desulfobacteria</taxon>
        <taxon>Desulfobacterales</taxon>
        <taxon>Desulfosudaceae</taxon>
        <taxon>Desulfosudis</taxon>
    </lineage>
</organism>
<proteinExistence type="predicted"/>
<gene>
    <name evidence="1" type="ordered locus">Dole_1626</name>
</gene>
<evidence type="ECO:0008006" key="3">
    <source>
        <dbReference type="Google" id="ProtNLM"/>
    </source>
</evidence>
<dbReference type="HOGENOM" id="CLU_1676391_0_0_7"/>